<evidence type="ECO:0000256" key="2">
    <source>
        <dbReference type="ARBA" id="ARBA00004282"/>
    </source>
</evidence>
<organism evidence="9 10">
    <name type="scientific">Octopus vulgaris</name>
    <name type="common">Common octopus</name>
    <dbReference type="NCBI Taxonomy" id="6645"/>
    <lineage>
        <taxon>Eukaryota</taxon>
        <taxon>Metazoa</taxon>
        <taxon>Spiralia</taxon>
        <taxon>Lophotrochozoa</taxon>
        <taxon>Mollusca</taxon>
        <taxon>Cephalopoda</taxon>
        <taxon>Coleoidea</taxon>
        <taxon>Octopodiformes</taxon>
        <taxon>Octopoda</taxon>
        <taxon>Incirrata</taxon>
        <taxon>Octopodidae</taxon>
        <taxon>Octopus</taxon>
    </lineage>
</organism>
<proteinExistence type="inferred from homology"/>
<evidence type="ECO:0000256" key="4">
    <source>
        <dbReference type="ARBA" id="ARBA00022692"/>
    </source>
</evidence>
<dbReference type="GO" id="GO:0098609">
    <property type="term" value="P:cell-cell adhesion"/>
    <property type="evidence" value="ECO:0007669"/>
    <property type="project" value="TreeGrafter"/>
</dbReference>
<dbReference type="InterPro" id="IPR015664">
    <property type="entry name" value="P53_induced"/>
</dbReference>
<dbReference type="GO" id="GO:0016020">
    <property type="term" value="C:membrane"/>
    <property type="evidence" value="ECO:0007669"/>
    <property type="project" value="UniProtKB-SubCell"/>
</dbReference>
<dbReference type="Proteomes" id="UP001162480">
    <property type="component" value="Chromosome 9"/>
</dbReference>
<dbReference type="PANTHER" id="PTHR14399:SF5">
    <property type="entry name" value="CELL JUNCTION PROTEIN VAB-9"/>
    <property type="match status" value="1"/>
</dbReference>
<comment type="subcellular location">
    <subcellularLocation>
        <location evidence="2">Cell junction</location>
    </subcellularLocation>
    <subcellularLocation>
        <location evidence="1">Membrane</location>
        <topology evidence="1">Multi-pass membrane protein</topology>
    </subcellularLocation>
</comment>
<keyword evidence="7 8" id="KW-0472">Membrane</keyword>
<keyword evidence="5" id="KW-0965">Cell junction</keyword>
<feature type="transmembrane region" description="Helical" evidence="8">
    <location>
        <begin position="104"/>
        <end position="132"/>
    </location>
</feature>
<evidence type="ECO:0000313" key="9">
    <source>
        <dbReference type="EMBL" id="CAI9728507.1"/>
    </source>
</evidence>
<dbReference type="PANTHER" id="PTHR14399">
    <property type="entry name" value="P53-INDUCED PROTEIN RELATED"/>
    <property type="match status" value="1"/>
</dbReference>
<evidence type="ECO:0000256" key="1">
    <source>
        <dbReference type="ARBA" id="ARBA00004141"/>
    </source>
</evidence>
<dbReference type="Pfam" id="PF00822">
    <property type="entry name" value="PMP22_Claudin"/>
    <property type="match status" value="1"/>
</dbReference>
<dbReference type="GO" id="GO:0005911">
    <property type="term" value="C:cell-cell junction"/>
    <property type="evidence" value="ECO:0007669"/>
    <property type="project" value="TreeGrafter"/>
</dbReference>
<evidence type="ECO:0000256" key="8">
    <source>
        <dbReference type="SAM" id="Phobius"/>
    </source>
</evidence>
<dbReference type="AlphaFoldDB" id="A0AA36B868"/>
<sequence>MKNFLKFKTQEPTTDPRKFGEEFYLREARLWRPFRLFGVCATVAALLFISTGIANGRWVVIRGHPVGIWDSCYNNVSATATIAAGSNTEPATCEDKKPYWQNAVLGLMMFAASFGALAAVLSICGVLTTPLPKKIYYYHSAGEIFLICALSTTVALIIFPVAIEHDLKLLSHHYGTGYGLGWGGTIFFFAAALCMSLDDIVRESSTSICCTLCMGSSNQNQCRRGGGDECLDRIEKTASRYHTTRA</sequence>
<protein>
    <submittedName>
        <fullName evidence="9">Endoglucanase 4-like isoform X2</fullName>
    </submittedName>
</protein>
<dbReference type="InterPro" id="IPR004031">
    <property type="entry name" value="PMP22/EMP/MP20/Claudin"/>
</dbReference>
<evidence type="ECO:0000256" key="5">
    <source>
        <dbReference type="ARBA" id="ARBA00022949"/>
    </source>
</evidence>
<dbReference type="EMBL" id="OX597822">
    <property type="protein sequence ID" value="CAI9728507.1"/>
    <property type="molecule type" value="Genomic_DNA"/>
</dbReference>
<evidence type="ECO:0000256" key="7">
    <source>
        <dbReference type="ARBA" id="ARBA00023136"/>
    </source>
</evidence>
<feature type="transmembrane region" description="Helical" evidence="8">
    <location>
        <begin position="34"/>
        <end position="54"/>
    </location>
</feature>
<feature type="transmembrane region" description="Helical" evidence="8">
    <location>
        <begin position="144"/>
        <end position="163"/>
    </location>
</feature>
<accession>A0AA36B868</accession>
<name>A0AA36B868_OCTVU</name>
<comment type="similarity">
    <text evidence="3">Belongs to the TMEM47 family.</text>
</comment>
<evidence type="ECO:0000256" key="3">
    <source>
        <dbReference type="ARBA" id="ARBA00008691"/>
    </source>
</evidence>
<dbReference type="Gene3D" id="1.20.140.150">
    <property type="match status" value="1"/>
</dbReference>
<keyword evidence="10" id="KW-1185">Reference proteome</keyword>
<keyword evidence="4 8" id="KW-0812">Transmembrane</keyword>
<keyword evidence="6 8" id="KW-1133">Transmembrane helix</keyword>
<evidence type="ECO:0000256" key="6">
    <source>
        <dbReference type="ARBA" id="ARBA00022989"/>
    </source>
</evidence>
<feature type="transmembrane region" description="Helical" evidence="8">
    <location>
        <begin position="175"/>
        <end position="197"/>
    </location>
</feature>
<reference evidence="9" key="1">
    <citation type="submission" date="2023-08" db="EMBL/GenBank/DDBJ databases">
        <authorList>
            <person name="Alioto T."/>
            <person name="Alioto T."/>
            <person name="Gomez Garrido J."/>
        </authorList>
    </citation>
    <scope>NUCLEOTIDE SEQUENCE</scope>
</reference>
<gene>
    <name evidence="9" type="ORF">OCTVUL_1B028844</name>
</gene>
<evidence type="ECO:0000313" key="10">
    <source>
        <dbReference type="Proteomes" id="UP001162480"/>
    </source>
</evidence>